<evidence type="ECO:0000313" key="2">
    <source>
        <dbReference type="EMBL" id="KAL1548647.1"/>
    </source>
</evidence>
<feature type="region of interest" description="Disordered" evidence="1">
    <location>
        <begin position="56"/>
        <end position="81"/>
    </location>
</feature>
<comment type="caution">
    <text evidence="2">The sequence shown here is derived from an EMBL/GenBank/DDBJ whole genome shotgun (WGS) entry which is preliminary data.</text>
</comment>
<sequence length="81" mass="9053">MEIGREEGQRGRRLGNFHSQKFYSLNPTTVQIHKAAERRSRWWLVSHVTDDEVAAASEHWASTSGGEAATATSTHRESSTV</sequence>
<keyword evidence="3" id="KW-1185">Reference proteome</keyword>
<evidence type="ECO:0000256" key="1">
    <source>
        <dbReference type="SAM" id="MobiDB-lite"/>
    </source>
</evidence>
<dbReference type="EMBL" id="JBEAFC010000007">
    <property type="protein sequence ID" value="KAL1548647.1"/>
    <property type="molecule type" value="Genomic_DNA"/>
</dbReference>
<name>A0ABD1GX31_SALDI</name>
<accession>A0ABD1GX31</accession>
<dbReference type="Proteomes" id="UP001567538">
    <property type="component" value="Unassembled WGS sequence"/>
</dbReference>
<protein>
    <submittedName>
        <fullName evidence="2">Uncharacterized protein</fullName>
    </submittedName>
</protein>
<feature type="compositionally biased region" description="Low complexity" evidence="1">
    <location>
        <begin position="61"/>
        <end position="73"/>
    </location>
</feature>
<proteinExistence type="predicted"/>
<gene>
    <name evidence="2" type="ORF">AAHA92_16854</name>
</gene>
<organism evidence="2 3">
    <name type="scientific">Salvia divinorum</name>
    <name type="common">Maria pastora</name>
    <name type="synonym">Diviner's sage</name>
    <dbReference type="NCBI Taxonomy" id="28513"/>
    <lineage>
        <taxon>Eukaryota</taxon>
        <taxon>Viridiplantae</taxon>
        <taxon>Streptophyta</taxon>
        <taxon>Embryophyta</taxon>
        <taxon>Tracheophyta</taxon>
        <taxon>Spermatophyta</taxon>
        <taxon>Magnoliopsida</taxon>
        <taxon>eudicotyledons</taxon>
        <taxon>Gunneridae</taxon>
        <taxon>Pentapetalae</taxon>
        <taxon>asterids</taxon>
        <taxon>lamiids</taxon>
        <taxon>Lamiales</taxon>
        <taxon>Lamiaceae</taxon>
        <taxon>Nepetoideae</taxon>
        <taxon>Mentheae</taxon>
        <taxon>Salviinae</taxon>
        <taxon>Salvia</taxon>
        <taxon>Salvia subgen. Calosphace</taxon>
    </lineage>
</organism>
<evidence type="ECO:0000313" key="3">
    <source>
        <dbReference type="Proteomes" id="UP001567538"/>
    </source>
</evidence>
<reference evidence="2 3" key="1">
    <citation type="submission" date="2024-06" db="EMBL/GenBank/DDBJ databases">
        <title>A chromosome level genome sequence of Diviner's sage (Salvia divinorum).</title>
        <authorList>
            <person name="Ford S.A."/>
            <person name="Ro D.-K."/>
            <person name="Ness R.W."/>
            <person name="Phillips M.A."/>
        </authorList>
    </citation>
    <scope>NUCLEOTIDE SEQUENCE [LARGE SCALE GENOMIC DNA]</scope>
    <source>
        <strain evidence="2">SAF-2024a</strain>
        <tissue evidence="2">Leaf</tissue>
    </source>
</reference>
<dbReference type="AlphaFoldDB" id="A0ABD1GX31"/>